<evidence type="ECO:0000256" key="2">
    <source>
        <dbReference type="SAM" id="Phobius"/>
    </source>
</evidence>
<feature type="domain" description="IcmF-related" evidence="4">
    <location>
        <begin position="504"/>
        <end position="794"/>
    </location>
</feature>
<organism evidence="7 8">
    <name type="scientific">Halopseudomonas pertucinogena</name>
    <dbReference type="NCBI Taxonomy" id="86175"/>
    <lineage>
        <taxon>Bacteria</taxon>
        <taxon>Pseudomonadati</taxon>
        <taxon>Pseudomonadota</taxon>
        <taxon>Gammaproteobacteria</taxon>
        <taxon>Pseudomonadales</taxon>
        <taxon>Pseudomonadaceae</taxon>
        <taxon>Halopseudomonas</taxon>
    </lineage>
</organism>
<dbReference type="InterPro" id="IPR048677">
    <property type="entry name" value="TssM1_hel"/>
</dbReference>
<evidence type="ECO:0000259" key="6">
    <source>
        <dbReference type="Pfam" id="PF21070"/>
    </source>
</evidence>
<dbReference type="Pfam" id="PF14331">
    <property type="entry name" value="IcmF-related_N"/>
    <property type="match status" value="1"/>
</dbReference>
<evidence type="ECO:0000313" key="7">
    <source>
        <dbReference type="EMBL" id="GGJ02946.1"/>
    </source>
</evidence>
<evidence type="ECO:0008006" key="9">
    <source>
        <dbReference type="Google" id="ProtNLM"/>
    </source>
</evidence>
<evidence type="ECO:0000256" key="1">
    <source>
        <dbReference type="SAM" id="Coils"/>
    </source>
</evidence>
<keyword evidence="1" id="KW-0175">Coiled coil</keyword>
<feature type="coiled-coil region" evidence="1">
    <location>
        <begin position="470"/>
        <end position="500"/>
    </location>
</feature>
<reference evidence="8" key="1">
    <citation type="journal article" date="2019" name="Int. J. Syst. Evol. Microbiol.">
        <title>The Global Catalogue of Microorganisms (GCM) 10K type strain sequencing project: providing services to taxonomists for standard genome sequencing and annotation.</title>
        <authorList>
            <consortium name="The Broad Institute Genomics Platform"/>
            <consortium name="The Broad Institute Genome Sequencing Center for Infectious Disease"/>
            <person name="Wu L."/>
            <person name="Ma J."/>
        </authorList>
    </citation>
    <scope>NUCLEOTIDE SEQUENCE [LARGE SCALE GENOMIC DNA]</scope>
    <source>
        <strain evidence="8">JCM 11590</strain>
    </source>
</reference>
<dbReference type="Pfam" id="PF06761">
    <property type="entry name" value="IcmF-related"/>
    <property type="match status" value="1"/>
</dbReference>
<dbReference type="CDD" id="cd00882">
    <property type="entry name" value="Ras_like_GTPase"/>
    <property type="match status" value="1"/>
</dbReference>
<dbReference type="NCBIfam" id="TIGR03348">
    <property type="entry name" value="VI_IcmF"/>
    <property type="match status" value="1"/>
</dbReference>
<dbReference type="InterPro" id="IPR009612">
    <property type="entry name" value="IcmF-rel"/>
</dbReference>
<dbReference type="InterPro" id="IPR027417">
    <property type="entry name" value="P-loop_NTPase"/>
</dbReference>
<dbReference type="InterPro" id="IPR017731">
    <property type="entry name" value="TssM1-like"/>
</dbReference>
<evidence type="ECO:0000259" key="3">
    <source>
        <dbReference type="Pfam" id="PF06744"/>
    </source>
</evidence>
<dbReference type="Proteomes" id="UP000633263">
    <property type="component" value="Unassembled WGS sequence"/>
</dbReference>
<dbReference type="InterPro" id="IPR010623">
    <property type="entry name" value="IcmF_C"/>
</dbReference>
<dbReference type="RefSeq" id="WP_229710442.1">
    <property type="nucleotide sequence ID" value="NZ_BMNN01000004.1"/>
</dbReference>
<gene>
    <name evidence="7" type="ORF">GCM10009083_19730</name>
</gene>
<sequence>MMQAKAILFRGLRLFRHSWAWSLAVVLMLAFFIWQFGPALAINDRKPWGSATARLLTISTLFLGWGLSLVFANWKKTRKQKAEESDTEAQERLRRESLIVEEQLELHGRFKQALRTLSRSSLYKGRSERWRSELPWYLLLGPQAAGKTSLLEYSGLEFPLNNDQQRVSDEISATRYADWYFAEHAVLLDSAGRYLTQPDPQVDSLGWNTLLGLLRSRRQRPLNGVLVTLPVDLLLSDSQQELENQARQVRQRLLEINQKLGMDVPVYLVLSKADLLHGFDEYFENLSSDENDQVLGASFRKEQDGTDLQVVRQQFEDLLQRLNSQVIMRLHQERDIARRGRILDFPHQLGRIGEPLSLFIELAFAGNRYQRATQLRGFYLTSAPSLQGGLDPLTTSIGRNLGSGSAAAPAARTGRPRFIRRLLSRVIFPEAELAGLDQREVRRINWRQRALFASAAACLLVAGLAWANSFSANHERLEQLRELSQKLEQNQRQLRASKQTAAMLRVLDASHAASQVYAPRKDTRWRERAGLYQGDEVNPQLHRAYRQQLEQLMLKNVALRLESRIDASMHDREQLFGNLRAYLMLAMHDRRDRQWLQDWMAADWSQRYAGNTLMQTSLNTHFSRLLEEPFRPYPLDARLVAQARQELRRESLASVLYRTLVEQAQNLPEYRLINHLGPRGALLTSNQNSVPGFYTRSGYQQIFLARGNDLVQDMLRDNWVLGGNDELSSQDRNRLMLEMEQLYFEDYAGHWVELLNRIALDPLPDATQAAQNMSALAAANSPLVKLLEEVRHNTLLTDETATPNRAMRSMERRFEPLHQLLDKDANPGPEMLHALQAIDAMHGQFSALAQASVPGQAAFDMARARIGGQADAITQLRSAASRLPQPVAKWLTDLAGDGWMLVLDETYKHINQRYRSELFASWRNSVGQRYPFRKDSESEVTLGDFREFFRSRGTAAQFFDQYLQPFVSSSRGSYHVRQVDGRGLPLSRDLLAQMARVERIRRSFFAENPNEPQVQFRLEPFFLDSNLGRASLRIGYQNLEYRHGPIVQTAFRWPAENEAGRTSLVLEDLGGKRMTLDHNRGVWSLFRLLDELQVDHHSDRDVLLLKADIGGMRAQYLLHSQRSPNPFDLSLLRGFSLPTRL</sequence>
<dbReference type="PANTHER" id="PTHR36153:SF1">
    <property type="entry name" value="TYPE VI SECRETION SYSTEM COMPONENT TSSM1"/>
    <property type="match status" value="1"/>
</dbReference>
<evidence type="ECO:0000259" key="4">
    <source>
        <dbReference type="Pfam" id="PF06761"/>
    </source>
</evidence>
<feature type="domain" description="Type VI secretion system component TssM1 N-terminal" evidence="5">
    <location>
        <begin position="201"/>
        <end position="454"/>
    </location>
</feature>
<evidence type="ECO:0000259" key="5">
    <source>
        <dbReference type="Pfam" id="PF14331"/>
    </source>
</evidence>
<dbReference type="EMBL" id="BMNN01000004">
    <property type="protein sequence ID" value="GGJ02946.1"/>
    <property type="molecule type" value="Genomic_DNA"/>
</dbReference>
<accession>A0ABQ2CQC7</accession>
<dbReference type="PANTHER" id="PTHR36153">
    <property type="entry name" value="INNER MEMBRANE PROTEIN-RELATED"/>
    <property type="match status" value="1"/>
</dbReference>
<protein>
    <recommendedName>
        <fullName evidence="9">Type VI secretion system protein ImpL</fullName>
    </recommendedName>
</protein>
<feature type="transmembrane region" description="Helical" evidence="2">
    <location>
        <begin position="51"/>
        <end position="72"/>
    </location>
</feature>
<comment type="caution">
    <text evidence="7">The sequence shown here is derived from an EMBL/GenBank/DDBJ whole genome shotgun (WGS) entry which is preliminary data.</text>
</comment>
<evidence type="ECO:0000313" key="8">
    <source>
        <dbReference type="Proteomes" id="UP000633263"/>
    </source>
</evidence>
<feature type="transmembrane region" description="Helical" evidence="2">
    <location>
        <begin position="450"/>
        <end position="467"/>
    </location>
</feature>
<dbReference type="InterPro" id="IPR053156">
    <property type="entry name" value="T6SS_TssM-like"/>
</dbReference>
<keyword evidence="8" id="KW-1185">Reference proteome</keyword>
<dbReference type="Pfam" id="PF06744">
    <property type="entry name" value="IcmF_C"/>
    <property type="match status" value="1"/>
</dbReference>
<dbReference type="SUPFAM" id="SSF52540">
    <property type="entry name" value="P-loop containing nucleoside triphosphate hydrolases"/>
    <property type="match status" value="1"/>
</dbReference>
<dbReference type="InterPro" id="IPR025743">
    <property type="entry name" value="TssM1_N"/>
</dbReference>
<dbReference type="Pfam" id="PF21070">
    <property type="entry name" value="IcmF_helical"/>
    <property type="match status" value="1"/>
</dbReference>
<keyword evidence="2" id="KW-1133">Transmembrane helix</keyword>
<feature type="domain" description="Type VI secretion system component TssM1 helical" evidence="6">
    <location>
        <begin position="909"/>
        <end position="1007"/>
    </location>
</feature>
<keyword evidence="2" id="KW-0472">Membrane</keyword>
<feature type="domain" description="Type VI secretion system IcmF C-terminal" evidence="3">
    <location>
        <begin position="1016"/>
        <end position="1121"/>
    </location>
</feature>
<keyword evidence="2" id="KW-0812">Transmembrane</keyword>
<name>A0ABQ2CQC7_9GAMM</name>
<proteinExistence type="predicted"/>